<dbReference type="EMBL" id="JAKVTV010000002">
    <property type="protein sequence ID" value="MCH4823369.1"/>
    <property type="molecule type" value="Genomic_DNA"/>
</dbReference>
<gene>
    <name evidence="2" type="ORF">ML462_09290</name>
</gene>
<proteinExistence type="predicted"/>
<sequence>MRSFLLKGIYLLVSLSILACSSDSVENNDKPSGDSYMKANFGDLEWEANDIVAQLTVVPDQGGQRFDLTAIGMKRKLVMATAEMDNSSGKLTTKVYENDFALMFFYFGFSNDFWYGNYADIPDFDSEPDIKITVTESSETAISGTFSGTFYRITGETEYEGTQFPEVLKITNGVFNNIPFQTVTVPEGSLAIEKKRPDFQN</sequence>
<evidence type="ECO:0008006" key="4">
    <source>
        <dbReference type="Google" id="ProtNLM"/>
    </source>
</evidence>
<comment type="caution">
    <text evidence="2">The sequence shown here is derived from an EMBL/GenBank/DDBJ whole genome shotgun (WGS) entry which is preliminary data.</text>
</comment>
<protein>
    <recommendedName>
        <fullName evidence="4">Lipid/polyisoprenoid-binding YceI-like domain-containing protein</fullName>
    </recommendedName>
</protein>
<feature type="signal peptide" evidence="1">
    <location>
        <begin position="1"/>
        <end position="19"/>
    </location>
</feature>
<dbReference type="PROSITE" id="PS51257">
    <property type="entry name" value="PROKAR_LIPOPROTEIN"/>
    <property type="match status" value="1"/>
</dbReference>
<name>A0A9X1V3C8_9FLAO</name>
<keyword evidence="1" id="KW-0732">Signal</keyword>
<dbReference type="Proteomes" id="UP001139226">
    <property type="component" value="Unassembled WGS sequence"/>
</dbReference>
<accession>A0A9X1V3C8</accession>
<dbReference type="AlphaFoldDB" id="A0A9X1V3C8"/>
<evidence type="ECO:0000313" key="2">
    <source>
        <dbReference type="EMBL" id="MCH4823369.1"/>
    </source>
</evidence>
<reference evidence="2" key="1">
    <citation type="submission" date="2022-03" db="EMBL/GenBank/DDBJ databases">
        <title>Gramella crocea sp. nov., isolated from activated sludge of a seafood processing plant.</title>
        <authorList>
            <person name="Zhang X."/>
        </authorList>
    </citation>
    <scope>NUCLEOTIDE SEQUENCE</scope>
    <source>
        <strain evidence="2">YJ019</strain>
    </source>
</reference>
<evidence type="ECO:0000313" key="3">
    <source>
        <dbReference type="Proteomes" id="UP001139226"/>
    </source>
</evidence>
<evidence type="ECO:0000256" key="1">
    <source>
        <dbReference type="SAM" id="SignalP"/>
    </source>
</evidence>
<dbReference type="RefSeq" id="WP_240713528.1">
    <property type="nucleotide sequence ID" value="NZ_JAKVTV010000002.1"/>
</dbReference>
<feature type="chain" id="PRO_5040768539" description="Lipid/polyisoprenoid-binding YceI-like domain-containing protein" evidence="1">
    <location>
        <begin position="20"/>
        <end position="201"/>
    </location>
</feature>
<keyword evidence="3" id="KW-1185">Reference proteome</keyword>
<organism evidence="2 3">
    <name type="scientific">Christiangramia lutea</name>
    <dbReference type="NCBI Taxonomy" id="1607951"/>
    <lineage>
        <taxon>Bacteria</taxon>
        <taxon>Pseudomonadati</taxon>
        <taxon>Bacteroidota</taxon>
        <taxon>Flavobacteriia</taxon>
        <taxon>Flavobacteriales</taxon>
        <taxon>Flavobacteriaceae</taxon>
        <taxon>Christiangramia</taxon>
    </lineage>
</organism>